<sequence>MEREINIDQEFVVLLKTGCFATFSRLYEQYSGDLYLALIRLVKSEAEAEEILQDIFLNLWEKRETLNIQYSIKAYLYRIAENKASDFFRKLKRDRRLYEHIKHTASLQYLYEGPENSQELALLEEAMEILPPQRKKIFYLCKMEGRSYREVSDLLGISTSTINDHIVKATHAIREFMLTESEIRAATLLAIFAVSQAAISHS</sequence>
<dbReference type="InterPro" id="IPR039425">
    <property type="entry name" value="RNA_pol_sigma-70-like"/>
</dbReference>
<keyword evidence="8" id="KW-1185">Reference proteome</keyword>
<dbReference type="InterPro" id="IPR013324">
    <property type="entry name" value="RNA_pol_sigma_r3/r4-like"/>
</dbReference>
<dbReference type="Pfam" id="PF04542">
    <property type="entry name" value="Sigma70_r2"/>
    <property type="match status" value="1"/>
</dbReference>
<dbReference type="InterPro" id="IPR014327">
    <property type="entry name" value="RNA_pol_sigma70_bacteroid"/>
</dbReference>
<dbReference type="InterPro" id="IPR013249">
    <property type="entry name" value="RNA_pol_sigma70_r4_t2"/>
</dbReference>
<feature type="domain" description="RNA polymerase sigma factor 70 region 4 type 2" evidence="6">
    <location>
        <begin position="122"/>
        <end position="169"/>
    </location>
</feature>
<dbReference type="InterPro" id="IPR013325">
    <property type="entry name" value="RNA_pol_sigma_r2"/>
</dbReference>
<evidence type="ECO:0000256" key="2">
    <source>
        <dbReference type="ARBA" id="ARBA00023015"/>
    </source>
</evidence>
<dbReference type="NCBIfam" id="TIGR02937">
    <property type="entry name" value="sigma70-ECF"/>
    <property type="match status" value="1"/>
</dbReference>
<dbReference type="InterPro" id="IPR014284">
    <property type="entry name" value="RNA_pol_sigma-70_dom"/>
</dbReference>
<accession>A0ABS8PJ42</accession>
<comment type="similarity">
    <text evidence="1">Belongs to the sigma-70 factor family. ECF subfamily.</text>
</comment>
<proteinExistence type="inferred from homology"/>
<dbReference type="SUPFAM" id="SSF88946">
    <property type="entry name" value="Sigma2 domain of RNA polymerase sigma factors"/>
    <property type="match status" value="1"/>
</dbReference>
<evidence type="ECO:0000313" key="7">
    <source>
        <dbReference type="EMBL" id="MCD2421130.1"/>
    </source>
</evidence>
<protein>
    <submittedName>
        <fullName evidence="7">RNA polymerase sigma-70 factor</fullName>
    </submittedName>
</protein>
<reference evidence="7 8" key="1">
    <citation type="submission" date="2021-11" db="EMBL/GenBank/DDBJ databases">
        <title>Genomic of Niabella pedocola.</title>
        <authorList>
            <person name="Wu T."/>
        </authorList>
    </citation>
    <scope>NUCLEOTIDE SEQUENCE [LARGE SCALE GENOMIC DNA]</scope>
    <source>
        <strain evidence="7 8">JCM 31011</strain>
    </source>
</reference>
<evidence type="ECO:0000259" key="6">
    <source>
        <dbReference type="Pfam" id="PF08281"/>
    </source>
</evidence>
<dbReference type="Proteomes" id="UP001199816">
    <property type="component" value="Unassembled WGS sequence"/>
</dbReference>
<feature type="domain" description="RNA polymerase sigma-70 region 2" evidence="5">
    <location>
        <begin position="26"/>
        <end position="93"/>
    </location>
</feature>
<dbReference type="InterPro" id="IPR036388">
    <property type="entry name" value="WH-like_DNA-bd_sf"/>
</dbReference>
<name>A0ABS8PJ42_9BACT</name>
<dbReference type="SUPFAM" id="SSF88659">
    <property type="entry name" value="Sigma3 and sigma4 domains of RNA polymerase sigma factors"/>
    <property type="match status" value="1"/>
</dbReference>
<dbReference type="RefSeq" id="WP_231001913.1">
    <property type="nucleotide sequence ID" value="NZ_JAJNEC010000001.1"/>
</dbReference>
<keyword evidence="3" id="KW-0731">Sigma factor</keyword>
<organism evidence="7 8">
    <name type="scientific">Niabella pedocola</name>
    <dbReference type="NCBI Taxonomy" id="1752077"/>
    <lineage>
        <taxon>Bacteria</taxon>
        <taxon>Pseudomonadati</taxon>
        <taxon>Bacteroidota</taxon>
        <taxon>Chitinophagia</taxon>
        <taxon>Chitinophagales</taxon>
        <taxon>Chitinophagaceae</taxon>
        <taxon>Niabella</taxon>
    </lineage>
</organism>
<keyword evidence="2" id="KW-0805">Transcription regulation</keyword>
<dbReference type="Gene3D" id="1.10.1740.10">
    <property type="match status" value="1"/>
</dbReference>
<evidence type="ECO:0000256" key="3">
    <source>
        <dbReference type="ARBA" id="ARBA00023082"/>
    </source>
</evidence>
<dbReference type="Pfam" id="PF08281">
    <property type="entry name" value="Sigma70_r4_2"/>
    <property type="match status" value="1"/>
</dbReference>
<evidence type="ECO:0000256" key="4">
    <source>
        <dbReference type="ARBA" id="ARBA00023163"/>
    </source>
</evidence>
<keyword evidence="4" id="KW-0804">Transcription</keyword>
<dbReference type="PANTHER" id="PTHR43133:SF46">
    <property type="entry name" value="RNA POLYMERASE SIGMA-70 FACTOR ECF SUBFAMILY"/>
    <property type="match status" value="1"/>
</dbReference>
<comment type="caution">
    <text evidence="7">The sequence shown here is derived from an EMBL/GenBank/DDBJ whole genome shotgun (WGS) entry which is preliminary data.</text>
</comment>
<dbReference type="NCBIfam" id="TIGR02985">
    <property type="entry name" value="Sig70_bacteroi1"/>
    <property type="match status" value="1"/>
</dbReference>
<evidence type="ECO:0000313" key="8">
    <source>
        <dbReference type="Proteomes" id="UP001199816"/>
    </source>
</evidence>
<dbReference type="Gene3D" id="1.10.10.10">
    <property type="entry name" value="Winged helix-like DNA-binding domain superfamily/Winged helix DNA-binding domain"/>
    <property type="match status" value="1"/>
</dbReference>
<evidence type="ECO:0000256" key="1">
    <source>
        <dbReference type="ARBA" id="ARBA00010641"/>
    </source>
</evidence>
<dbReference type="EMBL" id="JAJNEC010000001">
    <property type="protein sequence ID" value="MCD2421130.1"/>
    <property type="molecule type" value="Genomic_DNA"/>
</dbReference>
<gene>
    <name evidence="7" type="ORF">LQ567_00030</name>
</gene>
<dbReference type="PANTHER" id="PTHR43133">
    <property type="entry name" value="RNA POLYMERASE ECF-TYPE SIGMA FACTO"/>
    <property type="match status" value="1"/>
</dbReference>
<dbReference type="InterPro" id="IPR007627">
    <property type="entry name" value="RNA_pol_sigma70_r2"/>
</dbReference>
<evidence type="ECO:0000259" key="5">
    <source>
        <dbReference type="Pfam" id="PF04542"/>
    </source>
</evidence>